<dbReference type="GO" id="GO:0005730">
    <property type="term" value="C:nucleolus"/>
    <property type="evidence" value="ECO:0007669"/>
    <property type="project" value="TreeGrafter"/>
</dbReference>
<evidence type="ECO:0000313" key="8">
    <source>
        <dbReference type="EMBL" id="KAF2997965.1"/>
    </source>
</evidence>
<comment type="similarity">
    <text evidence="5">Belongs to the class I-like SAM-binding methyltransferase superfamily. RsmB/NOP family.</text>
</comment>
<evidence type="ECO:0000256" key="6">
    <source>
        <dbReference type="SAM" id="MobiDB-lite"/>
    </source>
</evidence>
<feature type="binding site" evidence="5">
    <location>
        <position position="326"/>
    </location>
    <ligand>
        <name>S-adenosyl-L-methionine</name>
        <dbReference type="ChEBI" id="CHEBI:59789"/>
    </ligand>
</feature>
<feature type="compositionally biased region" description="Basic residues" evidence="6">
    <location>
        <begin position="601"/>
        <end position="613"/>
    </location>
</feature>
<dbReference type="OrthoDB" id="435282at2759"/>
<accession>A0A9P4T9F3</accession>
<feature type="active site" description="Nucleophile" evidence="5">
    <location>
        <position position="439"/>
    </location>
</feature>
<evidence type="ECO:0000313" key="9">
    <source>
        <dbReference type="Proteomes" id="UP000801428"/>
    </source>
</evidence>
<feature type="binding site" evidence="5">
    <location>
        <begin position="248"/>
        <end position="254"/>
    </location>
    <ligand>
        <name>S-adenosyl-L-methionine</name>
        <dbReference type="ChEBI" id="CHEBI:59789"/>
    </ligand>
</feature>
<keyword evidence="9" id="KW-1185">Reference proteome</keyword>
<dbReference type="InterPro" id="IPR049561">
    <property type="entry name" value="NSUN5_7_fdxn-like"/>
</dbReference>
<proteinExistence type="inferred from homology"/>
<dbReference type="PROSITE" id="PS51686">
    <property type="entry name" value="SAM_MT_RSMB_NOP"/>
    <property type="match status" value="1"/>
</dbReference>
<dbReference type="EMBL" id="SWKU01000021">
    <property type="protein sequence ID" value="KAF2997965.1"/>
    <property type="molecule type" value="Genomic_DNA"/>
</dbReference>
<dbReference type="AlphaFoldDB" id="A0A9P4T9F3"/>
<feature type="region of interest" description="Disordered" evidence="6">
    <location>
        <begin position="534"/>
        <end position="613"/>
    </location>
</feature>
<evidence type="ECO:0000256" key="4">
    <source>
        <dbReference type="ARBA" id="ARBA00022884"/>
    </source>
</evidence>
<evidence type="ECO:0000259" key="7">
    <source>
        <dbReference type="PROSITE" id="PS51686"/>
    </source>
</evidence>
<dbReference type="GO" id="GO:0070475">
    <property type="term" value="P:rRNA base methylation"/>
    <property type="evidence" value="ECO:0007669"/>
    <property type="project" value="TreeGrafter"/>
</dbReference>
<gene>
    <name evidence="8" type="ORF">E8E13_006258</name>
</gene>
<dbReference type="FunFam" id="3.30.70.1170:FF:000006">
    <property type="entry name" value="NOL1/NOP2/Sun domain family protein"/>
    <property type="match status" value="1"/>
</dbReference>
<organism evidence="8 9">
    <name type="scientific">Curvularia kusanoi</name>
    <name type="common">Cochliobolus kusanoi</name>
    <dbReference type="NCBI Taxonomy" id="90978"/>
    <lineage>
        <taxon>Eukaryota</taxon>
        <taxon>Fungi</taxon>
        <taxon>Dikarya</taxon>
        <taxon>Ascomycota</taxon>
        <taxon>Pezizomycotina</taxon>
        <taxon>Dothideomycetes</taxon>
        <taxon>Pleosporomycetidae</taxon>
        <taxon>Pleosporales</taxon>
        <taxon>Pleosporineae</taxon>
        <taxon>Pleosporaceae</taxon>
        <taxon>Curvularia</taxon>
    </lineage>
</organism>
<dbReference type="InterPro" id="IPR049560">
    <property type="entry name" value="MeTrfase_RsmB-F_NOP2_cat"/>
</dbReference>
<dbReference type="InterPro" id="IPR029063">
    <property type="entry name" value="SAM-dependent_MTases_sf"/>
</dbReference>
<comment type="caution">
    <text evidence="8">The sequence shown here is derived from an EMBL/GenBank/DDBJ whole genome shotgun (WGS) entry which is preliminary data.</text>
</comment>
<feature type="compositionally biased region" description="Acidic residues" evidence="6">
    <location>
        <begin position="561"/>
        <end position="578"/>
    </location>
</feature>
<dbReference type="Pfam" id="PF21153">
    <property type="entry name" value="NSUN5_N"/>
    <property type="match status" value="1"/>
</dbReference>
<dbReference type="Pfam" id="PF01189">
    <property type="entry name" value="Methyltr_RsmB-F"/>
    <property type="match status" value="1"/>
</dbReference>
<feature type="compositionally biased region" description="Basic and acidic residues" evidence="6">
    <location>
        <begin position="540"/>
        <end position="553"/>
    </location>
</feature>
<evidence type="ECO:0000256" key="5">
    <source>
        <dbReference type="PROSITE-ProRule" id="PRU01023"/>
    </source>
</evidence>
<feature type="compositionally biased region" description="Basic and acidic residues" evidence="6">
    <location>
        <begin position="579"/>
        <end position="600"/>
    </location>
</feature>
<dbReference type="PANTHER" id="PTHR22807:SF4">
    <property type="entry name" value="28S RRNA (CYTOSINE-C(5))-METHYLTRANSFERASE"/>
    <property type="match status" value="1"/>
</dbReference>
<dbReference type="InterPro" id="IPR048889">
    <property type="entry name" value="NSUN5_RCM1_N"/>
</dbReference>
<dbReference type="Pfam" id="PF21148">
    <property type="entry name" value="NSUN5_fdxn-like"/>
    <property type="match status" value="1"/>
</dbReference>
<keyword evidence="2 5" id="KW-0808">Transferase</keyword>
<feature type="region of interest" description="Disordered" evidence="6">
    <location>
        <begin position="346"/>
        <end position="384"/>
    </location>
</feature>
<dbReference type="GO" id="GO:0008173">
    <property type="term" value="F:RNA methyltransferase activity"/>
    <property type="evidence" value="ECO:0007669"/>
    <property type="project" value="InterPro"/>
</dbReference>
<name>A0A9P4T9F3_CURKU</name>
<feature type="compositionally biased region" description="Low complexity" evidence="6">
    <location>
        <begin position="346"/>
        <end position="357"/>
    </location>
</feature>
<dbReference type="Gene3D" id="3.30.70.1170">
    <property type="entry name" value="Sun protein, domain 3"/>
    <property type="match status" value="1"/>
</dbReference>
<dbReference type="GO" id="GO:0003723">
    <property type="term" value="F:RNA binding"/>
    <property type="evidence" value="ECO:0007669"/>
    <property type="project" value="UniProtKB-UniRule"/>
</dbReference>
<dbReference type="Gene3D" id="3.40.50.150">
    <property type="entry name" value="Vaccinia Virus protein VP39"/>
    <property type="match status" value="1"/>
</dbReference>
<evidence type="ECO:0000256" key="1">
    <source>
        <dbReference type="ARBA" id="ARBA00022603"/>
    </source>
</evidence>
<dbReference type="Proteomes" id="UP000801428">
    <property type="component" value="Unassembled WGS sequence"/>
</dbReference>
<dbReference type="PRINTS" id="PR02008">
    <property type="entry name" value="RCMTFAMILY"/>
</dbReference>
<sequence length="613" mass="67240">MSLYYETASILLNPEKAGGSFKARIFKKKDLKSKPGQIYALVAETSKWSRVLKGVIEGCGVLAEERKLTPILALLLTHDLLLSKSGVAAPKDHVLRLAIERHKARLSAAFTKARIRHKFPTVEAFREAINAGELDTDDDNADAGEKIRHPRWVRVNTLKSSLSAQLASTFAGYESVGSIGEILSARGSKKIYYQDEHIPNLLALPSRCDLSKTPAYAKGEIIFQDKASCFPAYLLGLEKSDGDVIDGCAAPGNKTTHAAAIVASQNEGGERKVIAFERDKGRSEILKKMVKLAGAEEIVTVKAASDFIAAKLHSPDYEKVGAILLDPSCSGTGIVGRDDAIKLHLPSADAAPATAAPGQGKNKKRKRETKPQTSDTDNDSAPTKEMVLDLDEKPAEEEIPLSSADKLAERLTALSTFQLHILTHAMRFPAVRKITYSTCSIHFEENEGVVFQALATSVAKQRGWRVLRREEQVEGMKKWERRGQWEEGKLNGSMVLDGQKRQDVLDGCIRCDKGTEQGTMGFFVAAFVREGEDEEGFSQGREEVDKMDVDVRKPAAPTAEQDGDEEEEWDGFSDDEGAAELKAKAEEAIAKEEEKKETASKKSKNKKRKTGKK</sequence>
<feature type="compositionally biased region" description="Polar residues" evidence="6">
    <location>
        <begin position="371"/>
        <end position="381"/>
    </location>
</feature>
<evidence type="ECO:0000256" key="2">
    <source>
        <dbReference type="ARBA" id="ARBA00022679"/>
    </source>
</evidence>
<feature type="domain" description="SAM-dependent MTase RsmB/NOP-type" evidence="7">
    <location>
        <begin position="141"/>
        <end position="530"/>
    </location>
</feature>
<keyword evidence="4 5" id="KW-0694">RNA-binding</keyword>
<feature type="binding site" evidence="5">
    <location>
        <position position="277"/>
    </location>
    <ligand>
        <name>S-adenosyl-L-methionine</name>
        <dbReference type="ChEBI" id="CHEBI:59789"/>
    </ligand>
</feature>
<keyword evidence="3 5" id="KW-0949">S-adenosyl-L-methionine</keyword>
<dbReference type="PANTHER" id="PTHR22807">
    <property type="entry name" value="NOP2 YEAST -RELATED NOL1/NOP2/FMU SUN DOMAIN-CONTAINING"/>
    <property type="match status" value="1"/>
</dbReference>
<protein>
    <recommendedName>
        <fullName evidence="7">SAM-dependent MTase RsmB/NOP-type domain-containing protein</fullName>
    </recommendedName>
</protein>
<dbReference type="InterPro" id="IPR001678">
    <property type="entry name" value="MeTrfase_RsmB-F_NOP2_dom"/>
</dbReference>
<dbReference type="SUPFAM" id="SSF53335">
    <property type="entry name" value="S-adenosyl-L-methionine-dependent methyltransferases"/>
    <property type="match status" value="1"/>
</dbReference>
<evidence type="ECO:0000256" key="3">
    <source>
        <dbReference type="ARBA" id="ARBA00022691"/>
    </source>
</evidence>
<feature type="binding site" evidence="5">
    <location>
        <position position="306"/>
    </location>
    <ligand>
        <name>S-adenosyl-L-methionine</name>
        <dbReference type="ChEBI" id="CHEBI:59789"/>
    </ligand>
</feature>
<keyword evidence="1 5" id="KW-0489">Methyltransferase</keyword>
<dbReference type="InterPro" id="IPR023267">
    <property type="entry name" value="RCMT"/>
</dbReference>
<reference evidence="8" key="1">
    <citation type="submission" date="2019-04" db="EMBL/GenBank/DDBJ databases">
        <title>Sequencing of skin fungus with MAO and IRED activity.</title>
        <authorList>
            <person name="Marsaioli A.J."/>
            <person name="Bonatto J.M.C."/>
            <person name="Reis Junior O."/>
        </authorList>
    </citation>
    <scope>NUCLEOTIDE SEQUENCE</scope>
    <source>
        <strain evidence="8">30M1</strain>
    </source>
</reference>